<dbReference type="AlphaFoldDB" id="A0A849CJE9"/>
<comment type="pathway">
    <text evidence="1 9">Porphyrin-containing compound metabolism; protoporphyrin-IX biosynthesis; coproporphyrinogen-III from 5-aminolevulinate: step 3/4.</text>
</comment>
<sequence length="248" mass="27831">MAVLVTRPDVRGAHLTEMLIQAGIFAIHLPLFTIETGRELNDLPNKLSQLKAGDYVFAVSKHAVQYAADTLKNTGFFWRTDLVYFAVGQRSAEFFASQIERAVLYPYRQESSEGLLALDAMQDLSEKHILILRGNGGREYFSEQAQLRGAKVETLECYQRVPTAYNNAEQISICKRAGINRLVISSAEILQYLVDFVPESEHNWLKSCQLVTVSQRIANLAKQLGWCDVVVSPRADNVHLLKTLLSAD</sequence>
<dbReference type="InterPro" id="IPR039793">
    <property type="entry name" value="UROS/Hem4"/>
</dbReference>
<evidence type="ECO:0000256" key="2">
    <source>
        <dbReference type="ARBA" id="ARBA00008133"/>
    </source>
</evidence>
<dbReference type="InterPro" id="IPR036108">
    <property type="entry name" value="4pyrrol_syn_uPrphyn_synt_sf"/>
</dbReference>
<dbReference type="GO" id="GO:0004852">
    <property type="term" value="F:uroporphyrinogen-III synthase activity"/>
    <property type="evidence" value="ECO:0007669"/>
    <property type="project" value="UniProtKB-UniRule"/>
</dbReference>
<proteinExistence type="inferred from homology"/>
<evidence type="ECO:0000256" key="4">
    <source>
        <dbReference type="ARBA" id="ARBA00023239"/>
    </source>
</evidence>
<evidence type="ECO:0000256" key="3">
    <source>
        <dbReference type="ARBA" id="ARBA00013109"/>
    </source>
</evidence>
<comment type="similarity">
    <text evidence="2 9">Belongs to the uroporphyrinogen-III synthase family.</text>
</comment>
<name>A0A849CJE9_PASMD</name>
<dbReference type="GO" id="GO:0006780">
    <property type="term" value="P:uroporphyrinogen III biosynthetic process"/>
    <property type="evidence" value="ECO:0007669"/>
    <property type="project" value="UniProtKB-UniRule"/>
</dbReference>
<dbReference type="Gene3D" id="3.40.50.10090">
    <property type="match status" value="2"/>
</dbReference>
<dbReference type="RefSeq" id="WP_014668344.1">
    <property type="nucleotide sequence ID" value="NZ_CP090428.1"/>
</dbReference>
<organism evidence="11 12">
    <name type="scientific">Pasteurella multocida</name>
    <dbReference type="NCBI Taxonomy" id="747"/>
    <lineage>
        <taxon>Bacteria</taxon>
        <taxon>Pseudomonadati</taxon>
        <taxon>Pseudomonadota</taxon>
        <taxon>Gammaproteobacteria</taxon>
        <taxon>Pasteurellales</taxon>
        <taxon>Pasteurellaceae</taxon>
        <taxon>Pasteurella</taxon>
    </lineage>
</organism>
<gene>
    <name evidence="11" type="ORF">C2800_07145</name>
</gene>
<dbReference type="Proteomes" id="UP000540079">
    <property type="component" value="Unassembled WGS sequence"/>
</dbReference>
<dbReference type="EMBL" id="PPVL01000006">
    <property type="protein sequence ID" value="NNI79187.1"/>
    <property type="molecule type" value="Genomic_DNA"/>
</dbReference>
<evidence type="ECO:0000256" key="6">
    <source>
        <dbReference type="ARBA" id="ARBA00037589"/>
    </source>
</evidence>
<reference evidence="11 12" key="1">
    <citation type="journal article" date="2018" name="Front. Microbiol.">
        <title>Genetic and Phylogenetic Characteristics of Pasteurella multocida Isolates From Different Host Species.</title>
        <authorList>
            <person name="Peng Z."/>
            <person name="Liang W."/>
            <person name="Wang F."/>
            <person name="Xu Z."/>
            <person name="Xie Z."/>
            <person name="Lian Z."/>
            <person name="Hua L."/>
            <person name="Zhou R."/>
            <person name="Chen H."/>
            <person name="Wu B."/>
        </authorList>
    </citation>
    <scope>NUCLEOTIDE SEQUENCE [LARGE SCALE GENOMIC DNA]</scope>
    <source>
        <strain evidence="11 12">HNA06</strain>
    </source>
</reference>
<dbReference type="EC" id="4.2.1.75" evidence="3 9"/>
<accession>A0A849CJE9</accession>
<evidence type="ECO:0000259" key="10">
    <source>
        <dbReference type="Pfam" id="PF02602"/>
    </source>
</evidence>
<dbReference type="InterPro" id="IPR003754">
    <property type="entry name" value="4pyrrol_synth_uPrphyn_synth"/>
</dbReference>
<evidence type="ECO:0000256" key="8">
    <source>
        <dbReference type="ARBA" id="ARBA00048617"/>
    </source>
</evidence>
<feature type="domain" description="Tetrapyrrole biosynthesis uroporphyrinogen III synthase" evidence="10">
    <location>
        <begin position="15"/>
        <end position="241"/>
    </location>
</feature>
<evidence type="ECO:0000313" key="11">
    <source>
        <dbReference type="EMBL" id="NNI79187.1"/>
    </source>
</evidence>
<evidence type="ECO:0000313" key="12">
    <source>
        <dbReference type="Proteomes" id="UP000540079"/>
    </source>
</evidence>
<dbReference type="Pfam" id="PF02602">
    <property type="entry name" value="HEM4"/>
    <property type="match status" value="1"/>
</dbReference>
<dbReference type="GO" id="GO:0006782">
    <property type="term" value="P:protoporphyrinogen IX biosynthetic process"/>
    <property type="evidence" value="ECO:0007669"/>
    <property type="project" value="UniProtKB-UniRule"/>
</dbReference>
<dbReference type="PANTHER" id="PTHR38042:SF1">
    <property type="entry name" value="UROPORPHYRINOGEN-III SYNTHASE, CHLOROPLASTIC"/>
    <property type="match status" value="1"/>
</dbReference>
<dbReference type="CDD" id="cd06578">
    <property type="entry name" value="HemD"/>
    <property type="match status" value="1"/>
</dbReference>
<dbReference type="UniPathway" id="UPA00251">
    <property type="reaction ID" value="UER00320"/>
</dbReference>
<keyword evidence="4 9" id="KW-0456">Lyase</keyword>
<evidence type="ECO:0000256" key="7">
    <source>
        <dbReference type="ARBA" id="ARBA00040167"/>
    </source>
</evidence>
<keyword evidence="5 9" id="KW-0627">Porphyrin biosynthesis</keyword>
<dbReference type="PANTHER" id="PTHR38042">
    <property type="entry name" value="UROPORPHYRINOGEN-III SYNTHASE, CHLOROPLASTIC"/>
    <property type="match status" value="1"/>
</dbReference>
<comment type="function">
    <text evidence="6 9">Catalyzes cyclization of the linear tetrapyrrole, hydroxymethylbilane, to the macrocyclic uroporphyrinogen III.</text>
</comment>
<evidence type="ECO:0000256" key="9">
    <source>
        <dbReference type="RuleBase" id="RU366031"/>
    </source>
</evidence>
<comment type="catalytic activity">
    <reaction evidence="8 9">
        <text>hydroxymethylbilane = uroporphyrinogen III + H2O</text>
        <dbReference type="Rhea" id="RHEA:18965"/>
        <dbReference type="ChEBI" id="CHEBI:15377"/>
        <dbReference type="ChEBI" id="CHEBI:57308"/>
        <dbReference type="ChEBI" id="CHEBI:57845"/>
        <dbReference type="EC" id="4.2.1.75"/>
    </reaction>
</comment>
<evidence type="ECO:0000256" key="1">
    <source>
        <dbReference type="ARBA" id="ARBA00004772"/>
    </source>
</evidence>
<evidence type="ECO:0000256" key="5">
    <source>
        <dbReference type="ARBA" id="ARBA00023244"/>
    </source>
</evidence>
<protein>
    <recommendedName>
        <fullName evidence="7 9">Uroporphyrinogen-III synthase</fullName>
        <ecNumber evidence="3 9">4.2.1.75</ecNumber>
    </recommendedName>
</protein>
<comment type="caution">
    <text evidence="11">The sequence shown here is derived from an EMBL/GenBank/DDBJ whole genome shotgun (WGS) entry which is preliminary data.</text>
</comment>
<dbReference type="SUPFAM" id="SSF69618">
    <property type="entry name" value="HemD-like"/>
    <property type="match status" value="1"/>
</dbReference>